<evidence type="ECO:0000313" key="4">
    <source>
        <dbReference type="Proteomes" id="UP000269134"/>
    </source>
</evidence>
<dbReference type="Proteomes" id="UP000269134">
    <property type="component" value="Unassembled WGS sequence"/>
</dbReference>
<dbReference type="RefSeq" id="WP_122077833.1">
    <property type="nucleotide sequence ID" value="NZ_RFFL01000010.1"/>
</dbReference>
<protein>
    <submittedName>
        <fullName evidence="3">Uncharacterized protein</fullName>
    </submittedName>
</protein>
<feature type="region of interest" description="Disordered" evidence="1">
    <location>
        <begin position="27"/>
        <end position="58"/>
    </location>
</feature>
<dbReference type="EMBL" id="RFFL01000010">
    <property type="protein sequence ID" value="RMI00162.1"/>
    <property type="molecule type" value="Genomic_DNA"/>
</dbReference>
<reference evidence="3 4" key="1">
    <citation type="submission" date="2018-10" db="EMBL/GenBank/DDBJ databases">
        <title>Pseudomonas sp. GL14 genome.</title>
        <authorList>
            <person name="Peng J."/>
            <person name="Liu Z.-P."/>
        </authorList>
    </citation>
    <scope>NUCLEOTIDE SEQUENCE [LARGE SCALE GENOMIC DNA]</scope>
    <source>
        <strain evidence="3 4">GL14</strain>
    </source>
</reference>
<name>A0ABX9V353_9GAMM</name>
<feature type="compositionally biased region" description="Basic and acidic residues" evidence="1">
    <location>
        <begin position="29"/>
        <end position="40"/>
    </location>
</feature>
<evidence type="ECO:0000256" key="2">
    <source>
        <dbReference type="SAM" id="SignalP"/>
    </source>
</evidence>
<gene>
    <name evidence="3" type="ORF">EA795_13490</name>
</gene>
<comment type="caution">
    <text evidence="3">The sequence shown here is derived from an EMBL/GenBank/DDBJ whole genome shotgun (WGS) entry which is preliminary data.</text>
</comment>
<evidence type="ECO:0000313" key="3">
    <source>
        <dbReference type="EMBL" id="RMI00162.1"/>
    </source>
</evidence>
<feature type="chain" id="PRO_5047546594" evidence="2">
    <location>
        <begin position="32"/>
        <end position="100"/>
    </location>
</feature>
<accession>A0ABX9V353</accession>
<dbReference type="GeneID" id="84610051"/>
<sequence length="100" mass="10678">MNTATATQRLQAICVLSLALLASLTSDGAHQHTGGDRSEQLIRASPGCADSHEPSVNDVDHLSCNTPGDFESLTPPPIRLVKPLSGSQYLRSGDNIRYSF</sequence>
<proteinExistence type="predicted"/>
<keyword evidence="4" id="KW-1185">Reference proteome</keyword>
<organism evidence="3 4">
    <name type="scientific">Stutzerimonas nitrititolerans</name>
    <dbReference type="NCBI Taxonomy" id="2482751"/>
    <lineage>
        <taxon>Bacteria</taxon>
        <taxon>Pseudomonadati</taxon>
        <taxon>Pseudomonadota</taxon>
        <taxon>Gammaproteobacteria</taxon>
        <taxon>Pseudomonadales</taxon>
        <taxon>Pseudomonadaceae</taxon>
        <taxon>Stutzerimonas</taxon>
    </lineage>
</organism>
<feature type="signal peptide" evidence="2">
    <location>
        <begin position="1"/>
        <end position="31"/>
    </location>
</feature>
<evidence type="ECO:0000256" key="1">
    <source>
        <dbReference type="SAM" id="MobiDB-lite"/>
    </source>
</evidence>
<keyword evidence="2" id="KW-0732">Signal</keyword>